<evidence type="ECO:0000256" key="2">
    <source>
        <dbReference type="PIRSR" id="PIRSR640198-2"/>
    </source>
</evidence>
<evidence type="ECO:0000313" key="5">
    <source>
        <dbReference type="EMBL" id="HJB74639.1"/>
    </source>
</evidence>
<comment type="caution">
    <text evidence="5">The sequence shown here is derived from an EMBL/GenBank/DDBJ whole genome shotgun (WGS) entry which is preliminary data.</text>
</comment>
<evidence type="ECO:0000313" key="6">
    <source>
        <dbReference type="Proteomes" id="UP000823877"/>
    </source>
</evidence>
<keyword evidence="2" id="KW-0547">Nucleotide-binding</keyword>
<evidence type="ECO:0000259" key="4">
    <source>
        <dbReference type="PROSITE" id="PS51459"/>
    </source>
</evidence>
<gene>
    <name evidence="5" type="ORF">IAA37_03075</name>
</gene>
<proteinExistence type="predicted"/>
<dbReference type="GO" id="GO:0005524">
    <property type="term" value="F:ATP binding"/>
    <property type="evidence" value="ECO:0007669"/>
    <property type="project" value="UniProtKB-KW"/>
</dbReference>
<dbReference type="InterPro" id="IPR036597">
    <property type="entry name" value="Fido-like_dom_sf"/>
</dbReference>
<dbReference type="AlphaFoldDB" id="A0A9D2S954"/>
<dbReference type="InterPro" id="IPR040198">
    <property type="entry name" value="Fido_containing"/>
</dbReference>
<organism evidence="5 6">
    <name type="scientific">Candidatus Eubacterium faecale</name>
    <dbReference type="NCBI Taxonomy" id="2838568"/>
    <lineage>
        <taxon>Bacteria</taxon>
        <taxon>Bacillati</taxon>
        <taxon>Bacillota</taxon>
        <taxon>Clostridia</taxon>
        <taxon>Eubacteriales</taxon>
        <taxon>Eubacteriaceae</taxon>
        <taxon>Eubacterium</taxon>
    </lineage>
</organism>
<dbReference type="PROSITE" id="PS51459">
    <property type="entry name" value="FIDO"/>
    <property type="match status" value="1"/>
</dbReference>
<dbReference type="InterPro" id="IPR003812">
    <property type="entry name" value="Fido"/>
</dbReference>
<dbReference type="Gene3D" id="1.10.3290.10">
    <property type="entry name" value="Fido-like domain"/>
    <property type="match status" value="1"/>
</dbReference>
<sequence length="274" mass="32047">MEQFQELIKKWQSLRITSVSDLDNALDSFKVEFAYNSGKIENDRVTYHDTREIFENGKVTGYTGETRAIFEQQNQKLCYEYLKEKIVSKEPLSMELLKETHRILTAGTYDERRFLVNNERPGEFKKHDYVVGKDEIGAAPQDVEQEISELLEEVCAYSGAEILTLAAYFHCKFESIHPFADGNGRTGRTLMNYILMTHDYPPVVIYNDDKPVYVECLNKFDTQGEIDAMVSFLRYEISKTWIKYFDRSQHRQASDKKLDGYVSKHRKHNDFPEL</sequence>
<dbReference type="PANTHER" id="PTHR13504:SF38">
    <property type="entry name" value="FIDO DOMAIN-CONTAINING PROTEIN"/>
    <property type="match status" value="1"/>
</dbReference>
<feature type="domain" description="Fido" evidence="4">
    <location>
        <begin position="92"/>
        <end position="235"/>
    </location>
</feature>
<dbReference type="Proteomes" id="UP000823877">
    <property type="component" value="Unassembled WGS sequence"/>
</dbReference>
<dbReference type="EMBL" id="DWXN01000006">
    <property type="protein sequence ID" value="HJB74639.1"/>
    <property type="molecule type" value="Genomic_DNA"/>
</dbReference>
<reference evidence="5" key="1">
    <citation type="journal article" date="2021" name="PeerJ">
        <title>Extensive microbial diversity within the chicken gut microbiome revealed by metagenomics and culture.</title>
        <authorList>
            <person name="Gilroy R."/>
            <person name="Ravi A."/>
            <person name="Getino M."/>
            <person name="Pursley I."/>
            <person name="Horton D.L."/>
            <person name="Alikhan N.F."/>
            <person name="Baker D."/>
            <person name="Gharbi K."/>
            <person name="Hall N."/>
            <person name="Watson M."/>
            <person name="Adriaenssens E.M."/>
            <person name="Foster-Nyarko E."/>
            <person name="Jarju S."/>
            <person name="Secka A."/>
            <person name="Antonio M."/>
            <person name="Oren A."/>
            <person name="Chaudhuri R.R."/>
            <person name="La Ragione R."/>
            <person name="Hildebrand F."/>
            <person name="Pallen M.J."/>
        </authorList>
    </citation>
    <scope>NUCLEOTIDE SEQUENCE</scope>
    <source>
        <strain evidence="5">CHK188-16595</strain>
    </source>
</reference>
<reference evidence="5" key="2">
    <citation type="submission" date="2021-04" db="EMBL/GenBank/DDBJ databases">
        <authorList>
            <person name="Gilroy R."/>
        </authorList>
    </citation>
    <scope>NUCLEOTIDE SEQUENCE</scope>
    <source>
        <strain evidence="5">CHK188-16595</strain>
    </source>
</reference>
<evidence type="ECO:0000256" key="3">
    <source>
        <dbReference type="PIRSR" id="PIRSR640198-3"/>
    </source>
</evidence>
<protein>
    <submittedName>
        <fullName evidence="5">Fic family protein</fullName>
    </submittedName>
</protein>
<accession>A0A9D2S954</accession>
<dbReference type="SUPFAM" id="SSF140931">
    <property type="entry name" value="Fic-like"/>
    <property type="match status" value="1"/>
</dbReference>
<name>A0A9D2S954_9FIRM</name>
<feature type="binding site" evidence="2">
    <location>
        <begin position="181"/>
        <end position="188"/>
    </location>
    <ligand>
        <name>ATP</name>
        <dbReference type="ChEBI" id="CHEBI:30616"/>
    </ligand>
</feature>
<keyword evidence="2" id="KW-0067">ATP-binding</keyword>
<feature type="site" description="Important for autoinhibition of adenylyltransferase activity" evidence="3">
    <location>
        <position position="41"/>
    </location>
</feature>
<dbReference type="Pfam" id="PF02661">
    <property type="entry name" value="Fic"/>
    <property type="match status" value="1"/>
</dbReference>
<feature type="active site" evidence="1">
    <location>
        <position position="177"/>
    </location>
</feature>
<dbReference type="PANTHER" id="PTHR13504">
    <property type="entry name" value="FIDO DOMAIN-CONTAINING PROTEIN DDB_G0283145"/>
    <property type="match status" value="1"/>
</dbReference>
<evidence type="ECO:0000256" key="1">
    <source>
        <dbReference type="PIRSR" id="PIRSR640198-1"/>
    </source>
</evidence>